<keyword evidence="5" id="KW-1185">Reference proteome</keyword>
<evidence type="ECO:0000259" key="1">
    <source>
        <dbReference type="Pfam" id="PF07883"/>
    </source>
</evidence>
<dbReference type="EMBL" id="LT629754">
    <property type="protein sequence ID" value="SDS97241.1"/>
    <property type="molecule type" value="Genomic_DNA"/>
</dbReference>
<dbReference type="OrthoDB" id="1423961at2"/>
<dbReference type="PANTHER" id="PTHR36440:SF1">
    <property type="entry name" value="PUTATIVE (AFU_ORTHOLOGUE AFUA_8G07350)-RELATED"/>
    <property type="match status" value="1"/>
</dbReference>
<dbReference type="Pfam" id="PF07883">
    <property type="entry name" value="Cupin_2"/>
    <property type="match status" value="1"/>
</dbReference>
<sequence>MDRQSFIKKSGAGISYALFSGFIFCKSQDDEVGTLNYNDPKVIRDADGEVLNVIGDIQTHKLLGSETNDQIFEWVDNVEPGVGIPPHVHTKEDEIFRVVEGEVEIAIDGESTVLKAGDIAFAPKGVPHTWKVVGSQKAKMITSALPAGIEIMFQELSELPAGPPDFEKVAEICAKQGITFV</sequence>
<evidence type="ECO:0000313" key="3">
    <source>
        <dbReference type="EMBL" id="SEB99395.1"/>
    </source>
</evidence>
<evidence type="ECO:0000313" key="4">
    <source>
        <dbReference type="Proteomes" id="UP000183038"/>
    </source>
</evidence>
<dbReference type="PANTHER" id="PTHR36440">
    <property type="entry name" value="PUTATIVE (AFU_ORTHOLOGUE AFUA_8G07350)-RELATED"/>
    <property type="match status" value="1"/>
</dbReference>
<dbReference type="AlphaFoldDB" id="A0A1H4NWI9"/>
<dbReference type="Proteomes" id="UP000183038">
    <property type="component" value="Unassembled WGS sequence"/>
</dbReference>
<dbReference type="InterPro" id="IPR013096">
    <property type="entry name" value="Cupin_2"/>
</dbReference>
<evidence type="ECO:0000313" key="5">
    <source>
        <dbReference type="Proteomes" id="UP000199574"/>
    </source>
</evidence>
<reference evidence="2 5" key="2">
    <citation type="submission" date="2016-10" db="EMBL/GenBank/DDBJ databases">
        <authorList>
            <person name="Varghese N."/>
            <person name="Submissions S."/>
        </authorList>
    </citation>
    <scope>NUCLEOTIDE SEQUENCE [LARGE SCALE GENOMIC DNA]</scope>
    <source>
        <strain evidence="2 5">MAR_2009_60</strain>
    </source>
</reference>
<reference evidence="3 4" key="1">
    <citation type="submission" date="2016-10" db="EMBL/GenBank/DDBJ databases">
        <authorList>
            <person name="de Groot N.N."/>
        </authorList>
    </citation>
    <scope>NUCLEOTIDE SEQUENCE [LARGE SCALE GENOMIC DNA]</scope>
    <source>
        <strain evidence="3 4">MAR_2009_71</strain>
    </source>
</reference>
<dbReference type="InterPro" id="IPR014710">
    <property type="entry name" value="RmlC-like_jellyroll"/>
</dbReference>
<dbReference type="EMBL" id="FNTB01000001">
    <property type="protein sequence ID" value="SEB99395.1"/>
    <property type="molecule type" value="Genomic_DNA"/>
</dbReference>
<gene>
    <name evidence="3" type="ORF">SAMN05192540_2079</name>
    <name evidence="2" type="ORF">SAMN05192545_2475</name>
</gene>
<name>A0A1H4NWI9_9FLAO</name>
<accession>A0A1H4NWI9</accession>
<dbReference type="RefSeq" id="WP_074672483.1">
    <property type="nucleotide sequence ID" value="NZ_FNTB01000001.1"/>
</dbReference>
<protein>
    <submittedName>
        <fullName evidence="3">Cupin domain-containing protein</fullName>
    </submittedName>
</protein>
<dbReference type="InterPro" id="IPR011051">
    <property type="entry name" value="RmlC_Cupin_sf"/>
</dbReference>
<dbReference type="SUPFAM" id="SSF51182">
    <property type="entry name" value="RmlC-like cupins"/>
    <property type="match status" value="1"/>
</dbReference>
<evidence type="ECO:0000313" key="2">
    <source>
        <dbReference type="EMBL" id="SDS97241.1"/>
    </source>
</evidence>
<proteinExistence type="predicted"/>
<dbReference type="GeneID" id="90591001"/>
<dbReference type="Proteomes" id="UP000199574">
    <property type="component" value="Chromosome I"/>
</dbReference>
<dbReference type="InterPro" id="IPR053146">
    <property type="entry name" value="QDO-like"/>
</dbReference>
<feature type="domain" description="Cupin type-2" evidence="1">
    <location>
        <begin position="77"/>
        <end position="142"/>
    </location>
</feature>
<dbReference type="Gene3D" id="2.60.120.10">
    <property type="entry name" value="Jelly Rolls"/>
    <property type="match status" value="1"/>
</dbReference>
<organism evidence="3 4">
    <name type="scientific">Maribacter dokdonensis</name>
    <dbReference type="NCBI Taxonomy" id="320912"/>
    <lineage>
        <taxon>Bacteria</taxon>
        <taxon>Pseudomonadati</taxon>
        <taxon>Bacteroidota</taxon>
        <taxon>Flavobacteriia</taxon>
        <taxon>Flavobacteriales</taxon>
        <taxon>Flavobacteriaceae</taxon>
        <taxon>Maribacter</taxon>
    </lineage>
</organism>